<feature type="region of interest" description="Disordered" evidence="1">
    <location>
        <begin position="197"/>
        <end position="438"/>
    </location>
</feature>
<sequence length="548" mass="61384">MAESCIVCLGDLYQDDPGASTAEVASKSPLEHNDGDATNPSSTPPPQLPEGEPELIAHLLPCGHFLHDECPVVSSYAVQDKQQVADIDPTMIVEEDLFDEHDGPCMICEAVGDESELLLVTPSGRRRHGRRRGREPAWERVWRSVFDRLHFDLEFPFDEEEESLPTRQRVEAERREFQEWRRRFDVAARQGAATRFRNTAAIVRQPERRRPSPESQEEIRAWNAFEKARAAEEGQNESARNRRKRKSPTASPRETPTEPERRLKRPRTTRRPQNIAEAPESVGESSRAASSRPVAPSAIRPPRASSRVEANGAPTFLESLISEVEAHPPAGGQEENPWTDYNSDGAERSPSPQNYSPDASPANSNHASPRSMTPPPHSPIMRPVSPPLASMITPVFPPAPDFSPFSPIADSVERARSRHRSKRTSPSHSPSHSPTRAPISYEMKSEIQKMVSGVLKPHYAKKLVDKDTFTDINRDISRMLYDRIWDDGGFVDKAARDRWEKIAVEEVEKAVQDAKMRQDKRKDEEEEAAITTTPGHDIPVRSSAAVSA</sequence>
<comment type="caution">
    <text evidence="2">The sequence shown here is derived from an EMBL/GenBank/DDBJ whole genome shotgun (WGS) entry which is preliminary data.</text>
</comment>
<feature type="compositionally biased region" description="Basic and acidic residues" evidence="1">
    <location>
        <begin position="511"/>
        <end position="523"/>
    </location>
</feature>
<feature type="region of interest" description="Disordered" evidence="1">
    <location>
        <begin position="511"/>
        <end position="548"/>
    </location>
</feature>
<dbReference type="EMBL" id="WNWQ01000031">
    <property type="protein sequence ID" value="KAE9983279.1"/>
    <property type="molecule type" value="Genomic_DNA"/>
</dbReference>
<protein>
    <submittedName>
        <fullName evidence="2">Uncharacterized protein</fullName>
    </submittedName>
</protein>
<evidence type="ECO:0000256" key="1">
    <source>
        <dbReference type="SAM" id="MobiDB-lite"/>
    </source>
</evidence>
<accession>A0A8H3V6B2</accession>
<name>A0A8H3V6B2_VENIN</name>
<proteinExistence type="predicted"/>
<dbReference type="Proteomes" id="UP000433883">
    <property type="component" value="Unassembled WGS sequence"/>
</dbReference>
<feature type="compositionally biased region" description="Low complexity" evidence="1">
    <location>
        <begin position="285"/>
        <end position="307"/>
    </location>
</feature>
<reference evidence="2 3" key="1">
    <citation type="submission" date="2019-11" db="EMBL/GenBank/DDBJ databases">
        <title>Venturia inaequalis Genome Resource.</title>
        <authorList>
            <person name="Lichtner F.J."/>
        </authorList>
    </citation>
    <scope>NUCLEOTIDE SEQUENCE [LARGE SCALE GENOMIC DNA]</scope>
    <source>
        <strain evidence="2">Bline_iso_100314</strain>
    </source>
</reference>
<dbReference type="AlphaFoldDB" id="A0A8H3V6B2"/>
<feature type="compositionally biased region" description="Basic and acidic residues" evidence="1">
    <location>
        <begin position="205"/>
        <end position="232"/>
    </location>
</feature>
<feature type="compositionally biased region" description="Polar residues" evidence="1">
    <location>
        <begin position="350"/>
        <end position="371"/>
    </location>
</feature>
<evidence type="ECO:0000313" key="2">
    <source>
        <dbReference type="EMBL" id="KAE9983279.1"/>
    </source>
</evidence>
<gene>
    <name evidence="2" type="ORF">BLS_004701</name>
</gene>
<feature type="region of interest" description="Disordered" evidence="1">
    <location>
        <begin position="15"/>
        <end position="52"/>
    </location>
</feature>
<feature type="compositionally biased region" description="Basic residues" evidence="1">
    <location>
        <begin position="416"/>
        <end position="425"/>
    </location>
</feature>
<organism evidence="2 3">
    <name type="scientific">Venturia inaequalis</name>
    <name type="common">Apple scab fungus</name>
    <dbReference type="NCBI Taxonomy" id="5025"/>
    <lineage>
        <taxon>Eukaryota</taxon>
        <taxon>Fungi</taxon>
        <taxon>Dikarya</taxon>
        <taxon>Ascomycota</taxon>
        <taxon>Pezizomycotina</taxon>
        <taxon>Dothideomycetes</taxon>
        <taxon>Pleosporomycetidae</taxon>
        <taxon>Venturiales</taxon>
        <taxon>Venturiaceae</taxon>
        <taxon>Venturia</taxon>
    </lineage>
</organism>
<evidence type="ECO:0000313" key="3">
    <source>
        <dbReference type="Proteomes" id="UP000433883"/>
    </source>
</evidence>
<feature type="compositionally biased region" description="Low complexity" evidence="1">
    <location>
        <begin position="426"/>
        <end position="436"/>
    </location>
</feature>